<dbReference type="Gene3D" id="3.40.50.300">
    <property type="entry name" value="P-loop containing nucleotide triphosphate hydrolases"/>
    <property type="match status" value="1"/>
</dbReference>
<evidence type="ECO:0000259" key="3">
    <source>
        <dbReference type="PROSITE" id="PS50893"/>
    </source>
</evidence>
<gene>
    <name evidence="4" type="ORF">M8231_04800</name>
</gene>
<dbReference type="Proteomes" id="UP001055429">
    <property type="component" value="Chromosome"/>
</dbReference>
<organism evidence="4 5">
    <name type="scientific">Brevundimonas albigilva</name>
    <dbReference type="NCBI Taxonomy" id="1312364"/>
    <lineage>
        <taxon>Bacteria</taxon>
        <taxon>Pseudomonadati</taxon>
        <taxon>Pseudomonadota</taxon>
        <taxon>Alphaproteobacteria</taxon>
        <taxon>Caulobacterales</taxon>
        <taxon>Caulobacteraceae</taxon>
        <taxon>Brevundimonas</taxon>
    </lineage>
</organism>
<evidence type="ECO:0000256" key="1">
    <source>
        <dbReference type="ARBA" id="ARBA00022741"/>
    </source>
</evidence>
<proteinExistence type="predicted"/>
<feature type="domain" description="ABC transporter" evidence="3">
    <location>
        <begin position="5"/>
        <end position="239"/>
    </location>
</feature>
<keyword evidence="5" id="KW-1185">Reference proteome</keyword>
<dbReference type="GO" id="GO:0005524">
    <property type="term" value="F:ATP binding"/>
    <property type="evidence" value="ECO:0007669"/>
    <property type="project" value="UniProtKB-KW"/>
</dbReference>
<reference evidence="4" key="1">
    <citation type="submission" date="2022-05" db="EMBL/GenBank/DDBJ databases">
        <title>Brevundimonas albigilva TT17 genome sequence.</title>
        <authorList>
            <person name="Lee K."/>
            <person name="Son H."/>
        </authorList>
    </citation>
    <scope>NUCLEOTIDE SEQUENCE</scope>
    <source>
        <strain evidence="4">TT17</strain>
    </source>
</reference>
<evidence type="ECO:0000256" key="2">
    <source>
        <dbReference type="ARBA" id="ARBA00022840"/>
    </source>
</evidence>
<dbReference type="Pfam" id="PF00005">
    <property type="entry name" value="ABC_tran"/>
    <property type="match status" value="1"/>
</dbReference>
<keyword evidence="2 4" id="KW-0067">ATP-binding</keyword>
<sequence length="258" mass="27094">MSAPLHIQGLGAGYRDRAILQGLDLAPLPAGQVVSLVGPNGAGKSTLLRAVAGLIPASGSARLGDVELNALSIGERARHVAYMPQTLPQDVALTVLETVIAALEASPLDGPPRGAAEAAMAVLERVGAAELAGRRLDRLSGGQRQIAALAQAMARQPRVLLLDEPTSALDLRHQLEVLTLARDYARERAAVVVMVLHDLQAAARASDHVVVLAQGRLRVEGPPAQAITPQVLADVWRVRARVEPCARGQLQVMVDAVL</sequence>
<evidence type="ECO:0000313" key="4">
    <source>
        <dbReference type="EMBL" id="URI16307.1"/>
    </source>
</evidence>
<dbReference type="InterPro" id="IPR003439">
    <property type="entry name" value="ABC_transporter-like_ATP-bd"/>
</dbReference>
<name>A0ABY4SNH3_9CAUL</name>
<dbReference type="PANTHER" id="PTHR42794">
    <property type="entry name" value="HEMIN IMPORT ATP-BINDING PROTEIN HMUV"/>
    <property type="match status" value="1"/>
</dbReference>
<protein>
    <submittedName>
        <fullName evidence="4">ABC transporter ATP-binding protein</fullName>
    </submittedName>
</protein>
<dbReference type="InterPro" id="IPR003593">
    <property type="entry name" value="AAA+_ATPase"/>
</dbReference>
<evidence type="ECO:0000313" key="5">
    <source>
        <dbReference type="Proteomes" id="UP001055429"/>
    </source>
</evidence>
<dbReference type="SMART" id="SM00382">
    <property type="entry name" value="AAA"/>
    <property type="match status" value="1"/>
</dbReference>
<dbReference type="CDD" id="cd03214">
    <property type="entry name" value="ABC_Iron-Siderophores_B12_Hemin"/>
    <property type="match status" value="1"/>
</dbReference>
<dbReference type="SUPFAM" id="SSF52540">
    <property type="entry name" value="P-loop containing nucleoside triphosphate hydrolases"/>
    <property type="match status" value="1"/>
</dbReference>
<dbReference type="InterPro" id="IPR027417">
    <property type="entry name" value="P-loop_NTPase"/>
</dbReference>
<dbReference type="PROSITE" id="PS50893">
    <property type="entry name" value="ABC_TRANSPORTER_2"/>
    <property type="match status" value="1"/>
</dbReference>
<keyword evidence="1" id="KW-0547">Nucleotide-binding</keyword>
<dbReference type="EMBL" id="CP097649">
    <property type="protein sequence ID" value="URI16307.1"/>
    <property type="molecule type" value="Genomic_DNA"/>
</dbReference>
<accession>A0ABY4SNH3</accession>
<dbReference type="RefSeq" id="WP_249750998.1">
    <property type="nucleotide sequence ID" value="NZ_CP097298.1"/>
</dbReference>
<dbReference type="PANTHER" id="PTHR42794:SF2">
    <property type="entry name" value="ABC TRANSPORTER ATP-BINDING PROTEIN"/>
    <property type="match status" value="1"/>
</dbReference>